<dbReference type="EMBL" id="CP093349">
    <property type="protein sequence ID" value="WOH07636.1"/>
    <property type="molecule type" value="Genomic_DNA"/>
</dbReference>
<evidence type="ECO:0000313" key="3">
    <source>
        <dbReference type="Proteomes" id="UP000077755"/>
    </source>
</evidence>
<dbReference type="OMA" id="VEDIMAF"/>
<sequence length="208" mass="22818">MIEHVVLYKFKPEAEPSQITALMNGLNDLISINQVVHLSAGPLQSTRSSSFAFTHMLHCRYNSKQDLKAYAVHPAHVGLVRRTTIVDDIMAIDWIAEDVSALAPGSVSRVMFLKLKDGVAQKNYVLNVIREVGSKLSSIREFSFGENFSPDRAKGFSVAILMVFDAVEVLDSNVEVLDLLNEKLSDLLEDDLVVDCIIGTPQPGSGSS</sequence>
<protein>
    <submittedName>
        <fullName evidence="2">Uncharacterized protein</fullName>
    </submittedName>
</protein>
<dbReference type="PANTHER" id="PTHR33178">
    <property type="match status" value="1"/>
</dbReference>
<dbReference type="Gene3D" id="3.30.70.100">
    <property type="match status" value="2"/>
</dbReference>
<dbReference type="SMART" id="SM00886">
    <property type="entry name" value="Dabb"/>
    <property type="match status" value="2"/>
</dbReference>
<dbReference type="SUPFAM" id="SSF54909">
    <property type="entry name" value="Dimeric alpha+beta barrel"/>
    <property type="match status" value="2"/>
</dbReference>
<evidence type="ECO:0000313" key="2">
    <source>
        <dbReference type="EMBL" id="WOH07636.1"/>
    </source>
</evidence>
<reference evidence="2" key="2">
    <citation type="submission" date="2022-03" db="EMBL/GenBank/DDBJ databases">
        <title>Draft title - Genomic analysis of global carrot germplasm unveils the trajectory of domestication and the origin of high carotenoid orange carrot.</title>
        <authorList>
            <person name="Iorizzo M."/>
            <person name="Ellison S."/>
            <person name="Senalik D."/>
            <person name="Macko-Podgorni A."/>
            <person name="Grzebelus D."/>
            <person name="Bostan H."/>
            <person name="Rolling W."/>
            <person name="Curaba J."/>
            <person name="Simon P."/>
        </authorList>
    </citation>
    <scope>NUCLEOTIDE SEQUENCE</scope>
    <source>
        <tissue evidence="2">Leaf</tissue>
    </source>
</reference>
<dbReference type="PROSITE" id="PS51502">
    <property type="entry name" value="S_R_A_B_BARREL"/>
    <property type="match status" value="2"/>
</dbReference>
<dbReference type="AlphaFoldDB" id="A0A164SQ65"/>
<reference evidence="2" key="1">
    <citation type="journal article" date="2016" name="Nat. Genet.">
        <title>A high-quality carrot genome assembly provides new insights into carotenoid accumulation and asterid genome evolution.</title>
        <authorList>
            <person name="Iorizzo M."/>
            <person name="Ellison S."/>
            <person name="Senalik D."/>
            <person name="Zeng P."/>
            <person name="Satapoomin P."/>
            <person name="Huang J."/>
            <person name="Bowman M."/>
            <person name="Iovene M."/>
            <person name="Sanseverino W."/>
            <person name="Cavagnaro P."/>
            <person name="Yildiz M."/>
            <person name="Macko-Podgorni A."/>
            <person name="Moranska E."/>
            <person name="Grzebelus E."/>
            <person name="Grzebelus D."/>
            <person name="Ashrafi H."/>
            <person name="Zheng Z."/>
            <person name="Cheng S."/>
            <person name="Spooner D."/>
            <person name="Van Deynze A."/>
            <person name="Simon P."/>
        </authorList>
    </citation>
    <scope>NUCLEOTIDE SEQUENCE</scope>
    <source>
        <tissue evidence="2">Leaf</tissue>
    </source>
</reference>
<dbReference type="KEGG" id="dcr:108194431"/>
<proteinExistence type="predicted"/>
<dbReference type="PANTHER" id="PTHR33178:SF3">
    <property type="entry name" value="STRESS-RESPONSE A_B BARREL DOMAIN-CONTAINING PROTEIN UP3"/>
    <property type="match status" value="1"/>
</dbReference>
<organism evidence="2 3">
    <name type="scientific">Daucus carota subsp. sativus</name>
    <name type="common">Carrot</name>
    <dbReference type="NCBI Taxonomy" id="79200"/>
    <lineage>
        <taxon>Eukaryota</taxon>
        <taxon>Viridiplantae</taxon>
        <taxon>Streptophyta</taxon>
        <taxon>Embryophyta</taxon>
        <taxon>Tracheophyta</taxon>
        <taxon>Spermatophyta</taxon>
        <taxon>Magnoliopsida</taxon>
        <taxon>eudicotyledons</taxon>
        <taxon>Gunneridae</taxon>
        <taxon>Pentapetalae</taxon>
        <taxon>asterids</taxon>
        <taxon>campanulids</taxon>
        <taxon>Apiales</taxon>
        <taxon>Apiaceae</taxon>
        <taxon>Apioideae</taxon>
        <taxon>Scandiceae</taxon>
        <taxon>Daucinae</taxon>
        <taxon>Daucus</taxon>
        <taxon>Daucus sect. Daucus</taxon>
    </lineage>
</organism>
<dbReference type="InterPro" id="IPR013097">
    <property type="entry name" value="Dabb"/>
</dbReference>
<dbReference type="Proteomes" id="UP000077755">
    <property type="component" value="Chromosome 7"/>
</dbReference>
<evidence type="ECO:0000256" key="1">
    <source>
        <dbReference type="ARBA" id="ARBA00011738"/>
    </source>
</evidence>
<name>A0A164SQ65_DAUCS</name>
<keyword evidence="3" id="KW-1185">Reference proteome</keyword>
<dbReference type="InterPro" id="IPR044662">
    <property type="entry name" value="HS1/DABB1-like"/>
</dbReference>
<dbReference type="Pfam" id="PF07876">
    <property type="entry name" value="Dabb"/>
    <property type="match status" value="2"/>
</dbReference>
<dbReference type="InterPro" id="IPR011008">
    <property type="entry name" value="Dimeric_a/b-barrel"/>
</dbReference>
<gene>
    <name evidence="2" type="ORF">DCAR_0727069</name>
</gene>
<dbReference type="Gramene" id="KZM86465">
    <property type="protein sequence ID" value="KZM86465"/>
    <property type="gene ID" value="DCAR_023599"/>
</dbReference>
<accession>A0A164SQ65</accession>
<comment type="subunit">
    <text evidence="1">Homodimer.</text>
</comment>
<dbReference type="OrthoDB" id="42919at2759"/>